<keyword evidence="5 8" id="KW-0057">Aromatic amino acid biosynthesis</keyword>
<keyword evidence="6 8" id="KW-0456">Lyase</keyword>
<evidence type="ECO:0000256" key="8">
    <source>
        <dbReference type="HAMAP-Rule" id="MF_00131"/>
    </source>
</evidence>
<dbReference type="Pfam" id="PF00290">
    <property type="entry name" value="Trp_syntA"/>
    <property type="match status" value="1"/>
</dbReference>
<dbReference type="InterPro" id="IPR018204">
    <property type="entry name" value="Trp_synthase_alpha_AS"/>
</dbReference>
<keyword evidence="4 8" id="KW-0822">Tryptophan biosynthesis</keyword>
<dbReference type="InterPro" id="IPR002028">
    <property type="entry name" value="Trp_synthase_suA"/>
</dbReference>
<feature type="active site" description="Proton acceptor" evidence="8">
    <location>
        <position position="52"/>
    </location>
</feature>
<organism evidence="10">
    <name type="scientific">Magnetococcus massalia (strain MO-1)</name>
    <dbReference type="NCBI Taxonomy" id="451514"/>
    <lineage>
        <taxon>Bacteria</taxon>
        <taxon>Pseudomonadati</taxon>
        <taxon>Pseudomonadota</taxon>
        <taxon>Magnetococcia</taxon>
        <taxon>Magnetococcales</taxon>
        <taxon>Magnetococcaceae</taxon>
        <taxon>Magnetococcus</taxon>
    </lineage>
</organism>
<sequence>MSTPHPLEQHIQTALKERGILLMSHIILGYPSLEENRKVIEAMVASGVDLMELQIPFSEPIADGPVIARANQSALDGGFKVEAGMQLIAEITAQHDIPFLIMTYTNILYAYGYEKFMQRASAAGIKGLIIPDLPFQEAGEVMRLCRQAGMAWVQLMTPTSTDERLAEIGTEAEGFVYCVARRGVTGANTEFDDTVGTFIKRCKKATAVPLAVGFGVKSPEDVAYLKDKSEVAVVGSAALAVHEKEGAAAVGDFFRNLRL</sequence>
<keyword evidence="3 8" id="KW-0028">Amino-acid biosynthesis</keyword>
<comment type="similarity">
    <text evidence="8 9">Belongs to the TrpA family.</text>
</comment>
<dbReference type="GO" id="GO:0005829">
    <property type="term" value="C:cytosol"/>
    <property type="evidence" value="ECO:0007669"/>
    <property type="project" value="TreeGrafter"/>
</dbReference>
<comment type="catalytic activity">
    <reaction evidence="7 8">
        <text>(1S,2R)-1-C-(indol-3-yl)glycerol 3-phosphate + L-serine = D-glyceraldehyde 3-phosphate + L-tryptophan + H2O</text>
        <dbReference type="Rhea" id="RHEA:10532"/>
        <dbReference type="ChEBI" id="CHEBI:15377"/>
        <dbReference type="ChEBI" id="CHEBI:33384"/>
        <dbReference type="ChEBI" id="CHEBI:57912"/>
        <dbReference type="ChEBI" id="CHEBI:58866"/>
        <dbReference type="ChEBI" id="CHEBI:59776"/>
        <dbReference type="EC" id="4.2.1.20"/>
    </reaction>
</comment>
<evidence type="ECO:0000256" key="2">
    <source>
        <dbReference type="ARBA" id="ARBA00011270"/>
    </source>
</evidence>
<comment type="pathway">
    <text evidence="1 8">Amino-acid biosynthesis; L-tryptophan biosynthesis; L-tryptophan from chorismate: step 5/5.</text>
</comment>
<proteinExistence type="inferred from homology"/>
<dbReference type="NCBIfam" id="TIGR00262">
    <property type="entry name" value="trpA"/>
    <property type="match status" value="1"/>
</dbReference>
<reference evidence="10" key="1">
    <citation type="submission" date="2015-04" db="EMBL/GenBank/DDBJ databases">
        <authorList>
            <person name="Syromyatnikov M.Y."/>
            <person name="Popov V.N."/>
        </authorList>
    </citation>
    <scope>NUCLEOTIDE SEQUENCE</scope>
    <source>
        <strain evidence="10">MO-1</strain>
    </source>
</reference>
<dbReference type="GO" id="GO:0004834">
    <property type="term" value="F:tryptophan synthase activity"/>
    <property type="evidence" value="ECO:0007669"/>
    <property type="project" value="UniProtKB-UniRule"/>
</dbReference>
<evidence type="ECO:0000256" key="9">
    <source>
        <dbReference type="RuleBase" id="RU003662"/>
    </source>
</evidence>
<dbReference type="PANTHER" id="PTHR43406">
    <property type="entry name" value="TRYPTOPHAN SYNTHASE, ALPHA CHAIN"/>
    <property type="match status" value="1"/>
</dbReference>
<comment type="subunit">
    <text evidence="2 8">Tetramer of two alpha and two beta chains.</text>
</comment>
<feature type="active site" description="Proton acceptor" evidence="8">
    <location>
        <position position="63"/>
    </location>
</feature>
<dbReference type="InterPro" id="IPR011060">
    <property type="entry name" value="RibuloseP-bd_barrel"/>
</dbReference>
<evidence type="ECO:0000256" key="4">
    <source>
        <dbReference type="ARBA" id="ARBA00022822"/>
    </source>
</evidence>
<dbReference type="Gene3D" id="3.20.20.70">
    <property type="entry name" value="Aldolase class I"/>
    <property type="match status" value="1"/>
</dbReference>
<gene>
    <name evidence="8 10" type="primary">trpA</name>
    <name evidence="10" type="ORF">MAGMO_3800</name>
</gene>
<evidence type="ECO:0000256" key="1">
    <source>
        <dbReference type="ARBA" id="ARBA00004733"/>
    </source>
</evidence>
<dbReference type="UniPathway" id="UPA00035">
    <property type="reaction ID" value="UER00044"/>
</dbReference>
<evidence type="ECO:0000256" key="7">
    <source>
        <dbReference type="ARBA" id="ARBA00049047"/>
    </source>
</evidence>
<dbReference type="EMBL" id="LO017727">
    <property type="protein sequence ID" value="CRH07929.1"/>
    <property type="molecule type" value="Genomic_DNA"/>
</dbReference>
<dbReference type="CDD" id="cd04724">
    <property type="entry name" value="Tryptophan_synthase_alpha"/>
    <property type="match status" value="1"/>
</dbReference>
<dbReference type="HAMAP" id="MF_00131">
    <property type="entry name" value="Trp_synth_alpha"/>
    <property type="match status" value="1"/>
</dbReference>
<protein>
    <recommendedName>
        <fullName evidence="8">Tryptophan synthase alpha chain</fullName>
        <ecNumber evidence="8">4.2.1.20</ecNumber>
    </recommendedName>
</protein>
<evidence type="ECO:0000313" key="10">
    <source>
        <dbReference type="EMBL" id="CRH07929.1"/>
    </source>
</evidence>
<dbReference type="EC" id="4.2.1.20" evidence="8"/>
<dbReference type="PROSITE" id="PS00167">
    <property type="entry name" value="TRP_SYNTHASE_ALPHA"/>
    <property type="match status" value="1"/>
</dbReference>
<dbReference type="PANTHER" id="PTHR43406:SF1">
    <property type="entry name" value="TRYPTOPHAN SYNTHASE ALPHA CHAIN, CHLOROPLASTIC"/>
    <property type="match status" value="1"/>
</dbReference>
<accession>A0A1S7LP26</accession>
<comment type="function">
    <text evidence="8">The alpha subunit is responsible for the aldol cleavage of indoleglycerol phosphate to indole and glyceraldehyde 3-phosphate.</text>
</comment>
<evidence type="ECO:0000256" key="5">
    <source>
        <dbReference type="ARBA" id="ARBA00023141"/>
    </source>
</evidence>
<dbReference type="InterPro" id="IPR013785">
    <property type="entry name" value="Aldolase_TIM"/>
</dbReference>
<dbReference type="SUPFAM" id="SSF51366">
    <property type="entry name" value="Ribulose-phoshate binding barrel"/>
    <property type="match status" value="1"/>
</dbReference>
<evidence type="ECO:0000256" key="3">
    <source>
        <dbReference type="ARBA" id="ARBA00022605"/>
    </source>
</evidence>
<name>A0A1S7LP26_MAGMO</name>
<dbReference type="AlphaFoldDB" id="A0A1S7LP26"/>
<evidence type="ECO:0000256" key="6">
    <source>
        <dbReference type="ARBA" id="ARBA00023239"/>
    </source>
</evidence>